<comment type="caution">
    <text evidence="1">The sequence shown here is derived from an EMBL/GenBank/DDBJ whole genome shotgun (WGS) entry which is preliminary data.</text>
</comment>
<dbReference type="EMBL" id="BLVO01000013">
    <property type="protein sequence ID" value="GFM33659.1"/>
    <property type="molecule type" value="Genomic_DNA"/>
</dbReference>
<accession>A0A7J0BJ58</accession>
<evidence type="ECO:0000313" key="1">
    <source>
        <dbReference type="EMBL" id="GFM33659.1"/>
    </source>
</evidence>
<proteinExistence type="predicted"/>
<name>A0A7J0BJ58_9BACT</name>
<evidence type="ECO:0000313" key="2">
    <source>
        <dbReference type="Proteomes" id="UP000503840"/>
    </source>
</evidence>
<dbReference type="AlphaFoldDB" id="A0A7J0BJ58"/>
<sequence length="77" mass="8991">MAIIRSDLIKFEGRRMLQEAFAQQIRTGRRITVTDDILMQYFMSLRITEQYPSKVMTAEAQTQLPDYLVGLFANMDI</sequence>
<organism evidence="1 2">
    <name type="scientific">Desulfovibrio subterraneus</name>
    <dbReference type="NCBI Taxonomy" id="2718620"/>
    <lineage>
        <taxon>Bacteria</taxon>
        <taxon>Pseudomonadati</taxon>
        <taxon>Thermodesulfobacteriota</taxon>
        <taxon>Desulfovibrionia</taxon>
        <taxon>Desulfovibrionales</taxon>
        <taxon>Desulfovibrionaceae</taxon>
        <taxon>Desulfovibrio</taxon>
    </lineage>
</organism>
<dbReference type="Proteomes" id="UP000503840">
    <property type="component" value="Unassembled WGS sequence"/>
</dbReference>
<gene>
    <name evidence="1" type="ORF">DSM101010T_20240</name>
</gene>
<dbReference type="RefSeq" id="WP_174405301.1">
    <property type="nucleotide sequence ID" value="NZ_BLVO01000013.1"/>
</dbReference>
<keyword evidence="2" id="KW-1185">Reference proteome</keyword>
<protein>
    <submittedName>
        <fullName evidence="1">Uncharacterized protein</fullName>
    </submittedName>
</protein>
<reference evidence="1 2" key="1">
    <citation type="submission" date="2020-05" db="EMBL/GenBank/DDBJ databases">
        <title>Draft genome sequence of Desulfovibrio sp. strain HN2T.</title>
        <authorList>
            <person name="Ueno A."/>
            <person name="Tamazawa S."/>
            <person name="Tamamura S."/>
            <person name="Murakami T."/>
            <person name="Kiyama T."/>
            <person name="Inomata H."/>
            <person name="Amano Y."/>
            <person name="Miyakawa K."/>
            <person name="Tamaki H."/>
            <person name="Naganuma T."/>
            <person name="Kaneko K."/>
        </authorList>
    </citation>
    <scope>NUCLEOTIDE SEQUENCE [LARGE SCALE GENOMIC DNA]</scope>
    <source>
        <strain evidence="1 2">HN2</strain>
    </source>
</reference>